<evidence type="ECO:0000313" key="3">
    <source>
        <dbReference type="Proteomes" id="UP000198583"/>
    </source>
</evidence>
<dbReference type="RefSeq" id="WP_093592684.1">
    <property type="nucleotide sequence ID" value="NZ_FOYL01000003.1"/>
</dbReference>
<feature type="compositionally biased region" description="Basic and acidic residues" evidence="1">
    <location>
        <begin position="378"/>
        <end position="387"/>
    </location>
</feature>
<dbReference type="STRING" id="84724.SAMN04488564_103679"/>
<protein>
    <recommendedName>
        <fullName evidence="4">PPE family protein</fullName>
    </recommendedName>
</protein>
<feature type="compositionally biased region" description="Low complexity" evidence="1">
    <location>
        <begin position="192"/>
        <end position="212"/>
    </location>
</feature>
<reference evidence="3" key="1">
    <citation type="submission" date="2016-10" db="EMBL/GenBank/DDBJ databases">
        <authorList>
            <person name="Varghese N."/>
            <person name="Submissions S."/>
        </authorList>
    </citation>
    <scope>NUCLEOTIDE SEQUENCE [LARGE SCALE GENOMIC DNA]</scope>
    <source>
        <strain evidence="3">DSM 44232</strain>
    </source>
</reference>
<feature type="region of interest" description="Disordered" evidence="1">
    <location>
        <begin position="178"/>
        <end position="410"/>
    </location>
</feature>
<dbReference type="InterPro" id="IPR038332">
    <property type="entry name" value="PPE_sf"/>
</dbReference>
<proteinExistence type="predicted"/>
<feature type="compositionally biased region" description="Low complexity" evidence="1">
    <location>
        <begin position="222"/>
        <end position="236"/>
    </location>
</feature>
<dbReference type="Proteomes" id="UP000198583">
    <property type="component" value="Unassembled WGS sequence"/>
</dbReference>
<evidence type="ECO:0000256" key="1">
    <source>
        <dbReference type="SAM" id="MobiDB-lite"/>
    </source>
</evidence>
<sequence>MAPVKPAVKPSTENYPAQEHDHMQNLVNQDYDPNAASPVIDAWVQFGTKFRELAHDFNKIVNDSQTGYSGAAAEGVRAALTKVSKFADDTGSAFHATAGAIATQRDAAVQAHHSMPKPVDFNPLQIAGKWGAAAVIAPPAMIGGAFEMFSTHNEKVEAKQEAVRVMQQRDTTMMSAAQSLPAMDATPEVTKDQGTTQTSSSTHSQSLSNASTFRPPANTGMPSIPSPNTGNNTTNPAWVAPGLKEPGPGNFNPNNPPGGQNRPPVGPPGLFPPGMRPPGGGQTGRPGGGGTGAPGSGRGGPGGGGGAGSRGMGPGGMAGVGGSGRGMGSFGPATPGGSAGVAGGPGGAAGSSGAGAAGRGGAAGGMGAGGGAGAGKGGGEEDKEHKSNYLVPTDDFFDDDRMVAPPVIGG</sequence>
<feature type="compositionally biased region" description="Gly residues" evidence="1">
    <location>
        <begin position="277"/>
        <end position="329"/>
    </location>
</feature>
<feature type="compositionally biased region" description="Pro residues" evidence="1">
    <location>
        <begin position="264"/>
        <end position="276"/>
    </location>
</feature>
<accession>A0A1I6E241</accession>
<dbReference type="OrthoDB" id="3664672at2"/>
<feature type="compositionally biased region" description="Low complexity" evidence="1">
    <location>
        <begin position="246"/>
        <end position="263"/>
    </location>
</feature>
<name>A0A1I6E241_9PSEU</name>
<dbReference type="Gene3D" id="1.20.1260.20">
    <property type="entry name" value="PPE superfamily"/>
    <property type="match status" value="1"/>
</dbReference>
<evidence type="ECO:0000313" key="2">
    <source>
        <dbReference type="EMBL" id="SFR11844.1"/>
    </source>
</evidence>
<keyword evidence="3" id="KW-1185">Reference proteome</keyword>
<feature type="compositionally biased region" description="Gly residues" evidence="1">
    <location>
        <begin position="337"/>
        <end position="377"/>
    </location>
</feature>
<gene>
    <name evidence="2" type="ORF">SAMN04488564_103679</name>
</gene>
<dbReference type="AlphaFoldDB" id="A0A1I6E241"/>
<evidence type="ECO:0008006" key="4">
    <source>
        <dbReference type="Google" id="ProtNLM"/>
    </source>
</evidence>
<organism evidence="2 3">
    <name type="scientific">Lentzea waywayandensis</name>
    <dbReference type="NCBI Taxonomy" id="84724"/>
    <lineage>
        <taxon>Bacteria</taxon>
        <taxon>Bacillati</taxon>
        <taxon>Actinomycetota</taxon>
        <taxon>Actinomycetes</taxon>
        <taxon>Pseudonocardiales</taxon>
        <taxon>Pseudonocardiaceae</taxon>
        <taxon>Lentzea</taxon>
    </lineage>
</organism>
<dbReference type="EMBL" id="FOYL01000003">
    <property type="protein sequence ID" value="SFR11844.1"/>
    <property type="molecule type" value="Genomic_DNA"/>
</dbReference>